<evidence type="ECO:0000256" key="1">
    <source>
        <dbReference type="SAM" id="SignalP"/>
    </source>
</evidence>
<accession>A0A5C6SNT6</accession>
<comment type="caution">
    <text evidence="2">The sequence shown here is derived from an EMBL/GenBank/DDBJ whole genome shotgun (WGS) entry which is preliminary data.</text>
</comment>
<protein>
    <recommendedName>
        <fullName evidence="4">Apple domain-containing protein</fullName>
    </recommendedName>
</protein>
<evidence type="ECO:0000313" key="2">
    <source>
        <dbReference type="EMBL" id="TXC00207.1"/>
    </source>
</evidence>
<dbReference type="EMBL" id="VMNF01000011">
    <property type="protein sequence ID" value="TXC00207.1"/>
    <property type="molecule type" value="Genomic_DNA"/>
</dbReference>
<proteinExistence type="predicted"/>
<evidence type="ECO:0000313" key="3">
    <source>
        <dbReference type="Proteomes" id="UP000321331"/>
    </source>
</evidence>
<evidence type="ECO:0008006" key="4">
    <source>
        <dbReference type="Google" id="ProtNLM"/>
    </source>
</evidence>
<feature type="signal peptide" evidence="1">
    <location>
        <begin position="1"/>
        <end position="20"/>
    </location>
</feature>
<reference evidence="2 3" key="1">
    <citation type="submission" date="2019-07" db="EMBL/GenBank/DDBJ databases">
        <title>The First High-Quality Draft Genome Sequence of the Causal Agent of the Current Panama Disease Epidemic.</title>
        <authorList>
            <person name="Warmington R.J."/>
            <person name="Kay W."/>
            <person name="Jeffries A."/>
            <person name="Bebber D."/>
            <person name="Moore K."/>
            <person name="Studholme D.J."/>
        </authorList>
    </citation>
    <scope>NUCLEOTIDE SEQUENCE [LARGE SCALE GENOMIC DNA]</scope>
    <source>
        <strain evidence="2 3">TR4</strain>
    </source>
</reference>
<keyword evidence="1" id="KW-0732">Signal</keyword>
<sequence>MKSSVAFPFLAILAAQGASAACVDGHRETIAPGYEVEYKCGIYRSGDVHNNIKSERDCALLAQQAGRPISSYHPGTKRCIVGAEDGKEGKNPSVTYMVKVEDPFAEEEEEEDDPFADCETQKDSLLKKLQSTQAQLDKCNADALASSSGGGSCNIRKSGKNHYRQIGGPLRNCRDKCLADSKCMSYDYYPCNSICRHFDKPVEQVESTDHESHIFNDRDCQL</sequence>
<dbReference type="AlphaFoldDB" id="A0A5C6SNT6"/>
<name>A0A5C6SNT6_FUSOC</name>
<feature type="chain" id="PRO_5022991287" description="Apple domain-containing protein" evidence="1">
    <location>
        <begin position="21"/>
        <end position="222"/>
    </location>
</feature>
<gene>
    <name evidence="2" type="ORF">FocTR4_00014440</name>
</gene>
<dbReference type="PROSITE" id="PS51257">
    <property type="entry name" value="PROKAR_LIPOPROTEIN"/>
    <property type="match status" value="1"/>
</dbReference>
<organism evidence="2 3">
    <name type="scientific">Fusarium oxysporum f. sp. cubense</name>
    <dbReference type="NCBI Taxonomy" id="61366"/>
    <lineage>
        <taxon>Eukaryota</taxon>
        <taxon>Fungi</taxon>
        <taxon>Dikarya</taxon>
        <taxon>Ascomycota</taxon>
        <taxon>Pezizomycotina</taxon>
        <taxon>Sordariomycetes</taxon>
        <taxon>Hypocreomycetidae</taxon>
        <taxon>Hypocreales</taxon>
        <taxon>Nectriaceae</taxon>
        <taxon>Fusarium</taxon>
        <taxon>Fusarium oxysporum species complex</taxon>
    </lineage>
</organism>
<dbReference type="Proteomes" id="UP000321331">
    <property type="component" value="Unassembled WGS sequence"/>
</dbReference>